<feature type="compositionally biased region" description="Acidic residues" evidence="1">
    <location>
        <begin position="33"/>
        <end position="44"/>
    </location>
</feature>
<proteinExistence type="predicted"/>
<keyword evidence="4" id="KW-1185">Reference proteome</keyword>
<reference evidence="3" key="2">
    <citation type="submission" date="2023-06" db="EMBL/GenBank/DDBJ databases">
        <authorList>
            <consortium name="Lawrence Berkeley National Laboratory"/>
            <person name="Haridas S."/>
            <person name="Hensen N."/>
            <person name="Bonometti L."/>
            <person name="Westerberg I."/>
            <person name="Brannstrom I.O."/>
            <person name="Guillou S."/>
            <person name="Cros-Aarteil S."/>
            <person name="Calhoun S."/>
            <person name="Kuo A."/>
            <person name="Mondo S."/>
            <person name="Pangilinan J."/>
            <person name="Riley R."/>
            <person name="Labutti K."/>
            <person name="Andreopoulos B."/>
            <person name="Lipzen A."/>
            <person name="Chen C."/>
            <person name="Yanf M."/>
            <person name="Daum C."/>
            <person name="Ng V."/>
            <person name="Clum A."/>
            <person name="Steindorff A."/>
            <person name="Ohm R."/>
            <person name="Martin F."/>
            <person name="Silar P."/>
            <person name="Natvig D."/>
            <person name="Lalanne C."/>
            <person name="Gautier V."/>
            <person name="Ament-Velasquez S.L."/>
            <person name="Kruys A."/>
            <person name="Hutchinson M.I."/>
            <person name="Powell A.J."/>
            <person name="Barry K."/>
            <person name="Miller A.N."/>
            <person name="Grigoriev I.V."/>
            <person name="Debuchy R."/>
            <person name="Gladieux P."/>
            <person name="Thoren M.H."/>
            <person name="Johannesson H."/>
        </authorList>
    </citation>
    <scope>NUCLEOTIDE SEQUENCE</scope>
    <source>
        <strain evidence="3">SMH4131-1</strain>
    </source>
</reference>
<keyword evidence="2" id="KW-1133">Transmembrane helix</keyword>
<dbReference type="AlphaFoldDB" id="A0AAE0I8N3"/>
<evidence type="ECO:0000313" key="4">
    <source>
        <dbReference type="Proteomes" id="UP001286456"/>
    </source>
</evidence>
<protein>
    <submittedName>
        <fullName evidence="3">Uncharacterized protein</fullName>
    </submittedName>
</protein>
<evidence type="ECO:0000256" key="1">
    <source>
        <dbReference type="SAM" id="MobiDB-lite"/>
    </source>
</evidence>
<dbReference type="Proteomes" id="UP001286456">
    <property type="component" value="Unassembled WGS sequence"/>
</dbReference>
<comment type="caution">
    <text evidence="3">The sequence shown here is derived from an EMBL/GenBank/DDBJ whole genome shotgun (WGS) entry which is preliminary data.</text>
</comment>
<gene>
    <name evidence="3" type="ORF">B0T19DRAFT_404843</name>
</gene>
<feature type="transmembrane region" description="Helical" evidence="2">
    <location>
        <begin position="89"/>
        <end position="106"/>
    </location>
</feature>
<reference evidence="3" key="1">
    <citation type="journal article" date="2023" name="Mol. Phylogenet. Evol.">
        <title>Genome-scale phylogeny and comparative genomics of the fungal order Sordariales.</title>
        <authorList>
            <person name="Hensen N."/>
            <person name="Bonometti L."/>
            <person name="Westerberg I."/>
            <person name="Brannstrom I.O."/>
            <person name="Guillou S."/>
            <person name="Cros-Aarteil S."/>
            <person name="Calhoun S."/>
            <person name="Haridas S."/>
            <person name="Kuo A."/>
            <person name="Mondo S."/>
            <person name="Pangilinan J."/>
            <person name="Riley R."/>
            <person name="LaButti K."/>
            <person name="Andreopoulos B."/>
            <person name="Lipzen A."/>
            <person name="Chen C."/>
            <person name="Yan M."/>
            <person name="Daum C."/>
            <person name="Ng V."/>
            <person name="Clum A."/>
            <person name="Steindorff A."/>
            <person name="Ohm R.A."/>
            <person name="Martin F."/>
            <person name="Silar P."/>
            <person name="Natvig D.O."/>
            <person name="Lalanne C."/>
            <person name="Gautier V."/>
            <person name="Ament-Velasquez S.L."/>
            <person name="Kruys A."/>
            <person name="Hutchinson M.I."/>
            <person name="Powell A.J."/>
            <person name="Barry K."/>
            <person name="Miller A.N."/>
            <person name="Grigoriev I.V."/>
            <person name="Debuchy R."/>
            <person name="Gladieux P."/>
            <person name="Hiltunen Thoren M."/>
            <person name="Johannesson H."/>
        </authorList>
    </citation>
    <scope>NUCLEOTIDE SEQUENCE</scope>
    <source>
        <strain evidence="3">SMH4131-1</strain>
    </source>
</reference>
<keyword evidence="2" id="KW-0812">Transmembrane</keyword>
<sequence length="136" mass="14717">MESTGTSPDWQPTYHTFVLAPEIMQSLLYNSDSDSEDVNVDADESVPGPEPETPTEHHDEPAFFRRCLTSAAQGYDACRAAVRGKWLKMLLGSFVATVVGTLLFIAEPDVFIAMTAAQTGSKGEKDLQGPPMVPPS</sequence>
<keyword evidence="2" id="KW-0472">Membrane</keyword>
<dbReference type="EMBL" id="JAUEPO010000006">
    <property type="protein sequence ID" value="KAK3320340.1"/>
    <property type="molecule type" value="Genomic_DNA"/>
</dbReference>
<feature type="region of interest" description="Disordered" evidence="1">
    <location>
        <begin position="32"/>
        <end position="60"/>
    </location>
</feature>
<accession>A0AAE0I8N3</accession>
<name>A0AAE0I8N3_9PEZI</name>
<organism evidence="3 4">
    <name type="scientific">Cercophora scortea</name>
    <dbReference type="NCBI Taxonomy" id="314031"/>
    <lineage>
        <taxon>Eukaryota</taxon>
        <taxon>Fungi</taxon>
        <taxon>Dikarya</taxon>
        <taxon>Ascomycota</taxon>
        <taxon>Pezizomycotina</taxon>
        <taxon>Sordariomycetes</taxon>
        <taxon>Sordariomycetidae</taxon>
        <taxon>Sordariales</taxon>
        <taxon>Lasiosphaeriaceae</taxon>
        <taxon>Cercophora</taxon>
    </lineage>
</organism>
<evidence type="ECO:0000256" key="2">
    <source>
        <dbReference type="SAM" id="Phobius"/>
    </source>
</evidence>
<evidence type="ECO:0000313" key="3">
    <source>
        <dbReference type="EMBL" id="KAK3320340.1"/>
    </source>
</evidence>